<dbReference type="Proteomes" id="UP000236345">
    <property type="component" value="Unassembled WGS sequence"/>
</dbReference>
<keyword evidence="2" id="KW-1185">Reference proteome</keyword>
<name>A0A2K1QAL6_9GAMM</name>
<protein>
    <submittedName>
        <fullName evidence="1">Uncharacterized protein</fullName>
    </submittedName>
</protein>
<organism evidence="1 2">
    <name type="scientific">Mixta theicola</name>
    <dbReference type="NCBI Taxonomy" id="1458355"/>
    <lineage>
        <taxon>Bacteria</taxon>
        <taxon>Pseudomonadati</taxon>
        <taxon>Pseudomonadota</taxon>
        <taxon>Gammaproteobacteria</taxon>
        <taxon>Enterobacterales</taxon>
        <taxon>Erwiniaceae</taxon>
        <taxon>Mixta</taxon>
    </lineage>
</organism>
<comment type="caution">
    <text evidence="1">The sequence shown here is derived from an EMBL/GenBank/DDBJ whole genome shotgun (WGS) entry which is preliminary data.</text>
</comment>
<evidence type="ECO:0000313" key="2">
    <source>
        <dbReference type="Proteomes" id="UP000236345"/>
    </source>
</evidence>
<gene>
    <name evidence="1" type="ORF">COO59_08775</name>
</gene>
<sequence>MFYGGLNVAGCNVAVVQEALNSECYRHGQWVRQSQPLRRITRDYLAEQSVQTQLIWLDKRQQRGMIIVSYQ</sequence>
<dbReference type="AlphaFoldDB" id="A0A2K1QAL6"/>
<proteinExistence type="predicted"/>
<reference evidence="2" key="1">
    <citation type="submission" date="2017-09" db="EMBL/GenBank/DDBJ databases">
        <authorList>
            <person name="Palmer M."/>
            <person name="Steenkamp E.T."/>
            <person name="Coetzee M.P."/>
            <person name="Avontuur J.R."/>
            <person name="Van Zyl E."/>
            <person name="Chan W.-Y."/>
            <person name="Blom J."/>
            <person name="Venter S.N."/>
        </authorList>
    </citation>
    <scope>NUCLEOTIDE SEQUENCE [LARGE SCALE GENOMIC DNA]</scope>
    <source>
        <strain evidence="2">QC88-366</strain>
    </source>
</reference>
<accession>A0A2K1QAL6</accession>
<dbReference type="EMBL" id="NWUO01000005">
    <property type="protein sequence ID" value="PNS12069.1"/>
    <property type="molecule type" value="Genomic_DNA"/>
</dbReference>
<evidence type="ECO:0000313" key="1">
    <source>
        <dbReference type="EMBL" id="PNS12069.1"/>
    </source>
</evidence>